<feature type="compositionally biased region" description="Low complexity" evidence="1">
    <location>
        <begin position="486"/>
        <end position="520"/>
    </location>
</feature>
<evidence type="ECO:0000256" key="1">
    <source>
        <dbReference type="SAM" id="MobiDB-lite"/>
    </source>
</evidence>
<dbReference type="InterPro" id="IPR007407">
    <property type="entry name" value="DUF459"/>
</dbReference>
<dbReference type="PANTHER" id="PTHR48125">
    <property type="entry name" value="LP07818P1"/>
    <property type="match status" value="1"/>
</dbReference>
<dbReference type="GO" id="GO:0016788">
    <property type="term" value="F:hydrolase activity, acting on ester bonds"/>
    <property type="evidence" value="ECO:0007669"/>
    <property type="project" value="UniProtKB-ARBA"/>
</dbReference>
<keyword evidence="3" id="KW-1185">Reference proteome</keyword>
<dbReference type="EMBL" id="CP031417">
    <property type="protein sequence ID" value="AXK83118.1"/>
    <property type="molecule type" value="Genomic_DNA"/>
</dbReference>
<dbReference type="OrthoDB" id="9805649at2"/>
<dbReference type="InterPro" id="IPR036514">
    <property type="entry name" value="SGNH_hydro_sf"/>
</dbReference>
<organism evidence="2 3">
    <name type="scientific">Pseudolabrys taiwanensis</name>
    <dbReference type="NCBI Taxonomy" id="331696"/>
    <lineage>
        <taxon>Bacteria</taxon>
        <taxon>Pseudomonadati</taxon>
        <taxon>Pseudomonadota</taxon>
        <taxon>Alphaproteobacteria</taxon>
        <taxon>Hyphomicrobiales</taxon>
        <taxon>Xanthobacteraceae</taxon>
        <taxon>Pseudolabrys</taxon>
    </lineage>
</organism>
<dbReference type="SUPFAM" id="SSF52266">
    <property type="entry name" value="SGNH hydrolase"/>
    <property type="match status" value="1"/>
</dbReference>
<feature type="compositionally biased region" description="Basic and acidic residues" evidence="1">
    <location>
        <begin position="201"/>
        <end position="228"/>
    </location>
</feature>
<dbReference type="Proteomes" id="UP000254889">
    <property type="component" value="Chromosome"/>
</dbReference>
<gene>
    <name evidence="2" type="ORF">DW352_22915</name>
</gene>
<accession>A0A346A1S1</accession>
<evidence type="ECO:0000313" key="2">
    <source>
        <dbReference type="EMBL" id="AXK83118.1"/>
    </source>
</evidence>
<dbReference type="KEGG" id="ptaw:DW352_22915"/>
<dbReference type="Gene3D" id="3.40.50.1110">
    <property type="entry name" value="SGNH hydrolase"/>
    <property type="match status" value="1"/>
</dbReference>
<feature type="region of interest" description="Disordered" evidence="1">
    <location>
        <begin position="397"/>
        <end position="416"/>
    </location>
</feature>
<sequence length="584" mass="63541">MFGKFRFSRWLLATALLVAVEGVGVAGLMLATTAPLRAQWFGGDDNYRRQRPPQRSGGGFFQNLFGPFDQRPSYPNGRDRGYYEQQPHVTHPQQSNEAAGGRAPPPKKADKDAPAPTTSIVVMGDAMADWLAYGLEDAFADAPEIGIVRKNKPNSGLLRYDPKGDLDWWHVAKDLLATEKPNYVVMMLGLSDRQSIRERDLAKEAEKKAKEADKKDAADKKDSDKQEAQQKPADGAAPAEQQDAKKEAADEPDDIVAPEPQRGKLANGVIEFRTERWEQIYSRRIDETIAALKSKGVPVFWVGMPAIRGTKSTADMVYLNDLYRGRAEKAGAIYIDVWDGFVDENGKFTTFGPDFEGQNRRLRSADGVFFTKYGARKLAHYVEREIRRYMSNRGPIALPSGPIAPAPSDGRPAERPLAGPVVALTTTPANSDALLGGTGGSGNSYGDALASRVLVKGETLYAPYGRADDFVWPRSETNRPAPPPVAETTPAAASASAALPPAAPPVIATPEPVGAAAADRAAPKAETKPEAQRAPRGETAERTAQTAKPRRVEPRAELRPSSNAPRPPAPVGRQQQRGPFDWFR</sequence>
<dbReference type="PANTHER" id="PTHR48125:SF10">
    <property type="entry name" value="OS12G0136300 PROTEIN"/>
    <property type="match status" value="1"/>
</dbReference>
<reference evidence="2 3" key="1">
    <citation type="submission" date="2018-07" db="EMBL/GenBank/DDBJ databases">
        <authorList>
            <person name="Quirk P.G."/>
            <person name="Krulwich T.A."/>
        </authorList>
    </citation>
    <scope>NUCLEOTIDE SEQUENCE [LARGE SCALE GENOMIC DNA]</scope>
    <source>
        <strain evidence="2 3">CC-BB4</strain>
    </source>
</reference>
<feature type="compositionally biased region" description="Polar residues" evidence="1">
    <location>
        <begin position="87"/>
        <end position="97"/>
    </location>
</feature>
<dbReference type="AlphaFoldDB" id="A0A346A1S1"/>
<dbReference type="RefSeq" id="WP_115693497.1">
    <property type="nucleotide sequence ID" value="NZ_CP031417.1"/>
</dbReference>
<evidence type="ECO:0000313" key="3">
    <source>
        <dbReference type="Proteomes" id="UP000254889"/>
    </source>
</evidence>
<protein>
    <submittedName>
        <fullName evidence="2">DUF459 domain-containing protein</fullName>
    </submittedName>
</protein>
<feature type="region of interest" description="Disordered" evidence="1">
    <location>
        <begin position="201"/>
        <end position="262"/>
    </location>
</feature>
<feature type="compositionally biased region" description="Basic and acidic residues" evidence="1">
    <location>
        <begin position="521"/>
        <end position="541"/>
    </location>
</feature>
<proteinExistence type="predicted"/>
<dbReference type="CDD" id="cd01829">
    <property type="entry name" value="SGNH_hydrolase_peri2"/>
    <property type="match status" value="1"/>
</dbReference>
<dbReference type="Pfam" id="PF04311">
    <property type="entry name" value="DUF459"/>
    <property type="match status" value="2"/>
</dbReference>
<feature type="region of interest" description="Disordered" evidence="1">
    <location>
        <begin position="45"/>
        <end position="115"/>
    </location>
</feature>
<name>A0A346A1S1_9HYPH</name>
<feature type="region of interest" description="Disordered" evidence="1">
    <location>
        <begin position="470"/>
        <end position="584"/>
    </location>
</feature>